<comment type="caution">
    <text evidence="12">The sequence shown here is derived from an EMBL/GenBank/DDBJ whole genome shotgun (WGS) entry which is preliminary data.</text>
</comment>
<keyword evidence="6" id="KW-0963">Cytoplasm</keyword>
<evidence type="ECO:0000256" key="8">
    <source>
        <dbReference type="ARBA" id="ARBA00022694"/>
    </source>
</evidence>
<dbReference type="SMART" id="SM00320">
    <property type="entry name" value="WD40"/>
    <property type="match status" value="8"/>
</dbReference>
<evidence type="ECO:0000256" key="3">
    <source>
        <dbReference type="ARBA" id="ARBA00005043"/>
    </source>
</evidence>
<gene>
    <name evidence="12" type="ORF">ODALV1_LOCUS12492</name>
</gene>
<accession>A0ABP1QKL8</accession>
<keyword evidence="13" id="KW-1185">Reference proteome</keyword>
<keyword evidence="9" id="KW-0677">Repeat</keyword>
<evidence type="ECO:0000256" key="2">
    <source>
        <dbReference type="ARBA" id="ARBA00004496"/>
    </source>
</evidence>
<evidence type="ECO:0000313" key="13">
    <source>
        <dbReference type="Proteomes" id="UP001642540"/>
    </source>
</evidence>
<dbReference type="PROSITE" id="PS50082">
    <property type="entry name" value="WD_REPEATS_2"/>
    <property type="match status" value="3"/>
</dbReference>
<keyword evidence="10" id="KW-0539">Nucleus</keyword>
<feature type="repeat" description="WD" evidence="11">
    <location>
        <begin position="612"/>
        <end position="644"/>
    </location>
</feature>
<dbReference type="SUPFAM" id="SSF50978">
    <property type="entry name" value="WD40 repeat-like"/>
    <property type="match status" value="2"/>
</dbReference>
<dbReference type="PANTHER" id="PTHR44111">
    <property type="entry name" value="ELONGATOR COMPLEX PROTEIN 2"/>
    <property type="match status" value="1"/>
</dbReference>
<protein>
    <recommendedName>
        <fullName evidence="5">Elongator complex protein 2</fullName>
    </recommendedName>
</protein>
<organism evidence="12 13">
    <name type="scientific">Orchesella dallaii</name>
    <dbReference type="NCBI Taxonomy" id="48710"/>
    <lineage>
        <taxon>Eukaryota</taxon>
        <taxon>Metazoa</taxon>
        <taxon>Ecdysozoa</taxon>
        <taxon>Arthropoda</taxon>
        <taxon>Hexapoda</taxon>
        <taxon>Collembola</taxon>
        <taxon>Entomobryomorpha</taxon>
        <taxon>Entomobryoidea</taxon>
        <taxon>Orchesellidae</taxon>
        <taxon>Orchesellinae</taxon>
        <taxon>Orchesella</taxon>
    </lineage>
</organism>
<evidence type="ECO:0000256" key="4">
    <source>
        <dbReference type="ARBA" id="ARBA00005881"/>
    </source>
</evidence>
<proteinExistence type="inferred from homology"/>
<feature type="repeat" description="WD" evidence="11">
    <location>
        <begin position="215"/>
        <end position="259"/>
    </location>
</feature>
<dbReference type="EMBL" id="CAXLJM020000038">
    <property type="protein sequence ID" value="CAL8106842.1"/>
    <property type="molecule type" value="Genomic_DNA"/>
</dbReference>
<dbReference type="InterPro" id="IPR037289">
    <property type="entry name" value="Elp2"/>
</dbReference>
<evidence type="ECO:0000313" key="12">
    <source>
        <dbReference type="EMBL" id="CAL8106842.1"/>
    </source>
</evidence>
<dbReference type="PANTHER" id="PTHR44111:SF1">
    <property type="entry name" value="ELONGATOR COMPLEX PROTEIN 2"/>
    <property type="match status" value="1"/>
</dbReference>
<evidence type="ECO:0000256" key="9">
    <source>
        <dbReference type="ARBA" id="ARBA00022737"/>
    </source>
</evidence>
<comment type="pathway">
    <text evidence="3">tRNA modification; 5-methoxycarbonylmethyl-2-thiouridine-tRNA biosynthesis.</text>
</comment>
<dbReference type="Gene3D" id="2.130.10.10">
    <property type="entry name" value="YVTN repeat-like/Quinoprotein amine dehydrogenase"/>
    <property type="match status" value="4"/>
</dbReference>
<keyword evidence="7 11" id="KW-0853">WD repeat</keyword>
<feature type="repeat" description="WD" evidence="11">
    <location>
        <begin position="561"/>
        <end position="595"/>
    </location>
</feature>
<reference evidence="12 13" key="1">
    <citation type="submission" date="2024-08" db="EMBL/GenBank/DDBJ databases">
        <authorList>
            <person name="Cucini C."/>
            <person name="Frati F."/>
        </authorList>
    </citation>
    <scope>NUCLEOTIDE SEQUENCE [LARGE SCALE GENOMIC DNA]</scope>
</reference>
<dbReference type="InterPro" id="IPR001680">
    <property type="entry name" value="WD40_rpt"/>
</dbReference>
<dbReference type="InterPro" id="IPR015943">
    <property type="entry name" value="WD40/YVTN_repeat-like_dom_sf"/>
</dbReference>
<sequence>MTPSSSSVTVHNEYISACCNCTYNCLELAEGFLVYGSNHALAIYDLEESKTVTTLVAHNGRVNCVRFVKATSEPQELVASCCSKGVLILWERCPSTTIAPSYEAKYIKQHEGVSLTVCDSIQISTGVYLIGCLTTDSRVLIYKVNAKDGEFLLLQEMNFKKSLALDVMFHMFPLEGNQIQDNIVLALGMDNGSVGLYSLDIKDTESMEFVLSCTLLKHEDWVRCIGFVTLDNGDVLLASGGQDSFIAVWRLTKSQSAKSEFEFQVHHFKNYMVLFDSMIIGHEGWINSLNWNSKGELISCSSDQSTIIWTCSDDIWIEKSRFGIMGGQIPGGFGAKLLNDTVVSYGFQGAIQIWRFEEDNWEVQPSVTGHFGPVSDMDYDTAGHYIVTTSHDQTTRIHAPWGLGRWHEISRPQIHGHDLFAVRPMREMVVSGAEEKILRAFQPPDIFFKNLDDISDILIENKSATKAASIPALGLSNQSEEASVYENVLELPVNVRLDEDFLRSQTLWPEISKLYGHVYEISSIATSPIDALVASGSQSSKPQFSAIILWCATRWKNLGEFPFHKLNVTGLEFSPDGKRLLSVSRDRTWAVWSIKKEDGEIPSFSMEVIQSGSSHTRALWVGTWSPCGKYFVTGARDKKLSVWKEDSEGKYNQHATKSFPHSVSAAAMNEDSMIVVGLESGVIELLQYESEEESKRLTSLVTLNQSKAHHDVIKRLRFNPKEKFQFASVGSDHIVKVYQINNVS</sequence>
<keyword evidence="8" id="KW-0819">tRNA processing</keyword>
<dbReference type="Proteomes" id="UP001642540">
    <property type="component" value="Unassembled WGS sequence"/>
</dbReference>
<dbReference type="InterPro" id="IPR036322">
    <property type="entry name" value="WD40_repeat_dom_sf"/>
</dbReference>
<evidence type="ECO:0000256" key="10">
    <source>
        <dbReference type="ARBA" id="ARBA00023242"/>
    </source>
</evidence>
<name>A0ABP1QKL8_9HEXA</name>
<evidence type="ECO:0000256" key="1">
    <source>
        <dbReference type="ARBA" id="ARBA00004123"/>
    </source>
</evidence>
<evidence type="ECO:0000256" key="5">
    <source>
        <dbReference type="ARBA" id="ARBA00020267"/>
    </source>
</evidence>
<evidence type="ECO:0000256" key="6">
    <source>
        <dbReference type="ARBA" id="ARBA00022490"/>
    </source>
</evidence>
<comment type="similarity">
    <text evidence="4">Belongs to the WD repeat ELP2 family.</text>
</comment>
<comment type="subcellular location">
    <subcellularLocation>
        <location evidence="2">Cytoplasm</location>
    </subcellularLocation>
    <subcellularLocation>
        <location evidence="1">Nucleus</location>
    </subcellularLocation>
</comment>
<dbReference type="PROSITE" id="PS50294">
    <property type="entry name" value="WD_REPEATS_REGION"/>
    <property type="match status" value="1"/>
</dbReference>
<evidence type="ECO:0000256" key="11">
    <source>
        <dbReference type="PROSITE-ProRule" id="PRU00221"/>
    </source>
</evidence>
<evidence type="ECO:0000256" key="7">
    <source>
        <dbReference type="ARBA" id="ARBA00022574"/>
    </source>
</evidence>
<dbReference type="Pfam" id="PF00400">
    <property type="entry name" value="WD40"/>
    <property type="match status" value="5"/>
</dbReference>